<keyword evidence="3" id="KW-1185">Reference proteome</keyword>
<evidence type="ECO:0000313" key="2">
    <source>
        <dbReference type="EMBL" id="GBM11419.1"/>
    </source>
</evidence>
<name>A0A4Y2D558_ARAVE</name>
<evidence type="ECO:0000313" key="3">
    <source>
        <dbReference type="Proteomes" id="UP000499080"/>
    </source>
</evidence>
<organism evidence="2 3">
    <name type="scientific">Araneus ventricosus</name>
    <name type="common">Orbweaver spider</name>
    <name type="synonym">Epeira ventricosa</name>
    <dbReference type="NCBI Taxonomy" id="182803"/>
    <lineage>
        <taxon>Eukaryota</taxon>
        <taxon>Metazoa</taxon>
        <taxon>Ecdysozoa</taxon>
        <taxon>Arthropoda</taxon>
        <taxon>Chelicerata</taxon>
        <taxon>Arachnida</taxon>
        <taxon>Araneae</taxon>
        <taxon>Araneomorphae</taxon>
        <taxon>Entelegynae</taxon>
        <taxon>Araneoidea</taxon>
        <taxon>Araneidae</taxon>
        <taxon>Araneus</taxon>
    </lineage>
</organism>
<dbReference type="Proteomes" id="UP000499080">
    <property type="component" value="Unassembled WGS sequence"/>
</dbReference>
<proteinExistence type="predicted"/>
<sequence length="79" mass="8782">MSINSQSATNAASMHNEAAEFSVSPMFTDCHNHHAAISKLRYINEDLRKLTPRSGIRSSNPLKREEPKAKRANFSLATP</sequence>
<feature type="region of interest" description="Disordered" evidence="1">
    <location>
        <begin position="52"/>
        <end position="79"/>
    </location>
</feature>
<accession>A0A4Y2D558</accession>
<evidence type="ECO:0000256" key="1">
    <source>
        <dbReference type="SAM" id="MobiDB-lite"/>
    </source>
</evidence>
<dbReference type="EMBL" id="BGPR01000299">
    <property type="protein sequence ID" value="GBM11419.1"/>
    <property type="molecule type" value="Genomic_DNA"/>
</dbReference>
<reference evidence="2 3" key="1">
    <citation type="journal article" date="2019" name="Sci. Rep.">
        <title>Orb-weaving spider Araneus ventricosus genome elucidates the spidroin gene catalogue.</title>
        <authorList>
            <person name="Kono N."/>
            <person name="Nakamura H."/>
            <person name="Ohtoshi R."/>
            <person name="Moran D.A.P."/>
            <person name="Shinohara A."/>
            <person name="Yoshida Y."/>
            <person name="Fujiwara M."/>
            <person name="Mori M."/>
            <person name="Tomita M."/>
            <person name="Arakawa K."/>
        </authorList>
    </citation>
    <scope>NUCLEOTIDE SEQUENCE [LARGE SCALE GENOMIC DNA]</scope>
</reference>
<comment type="caution">
    <text evidence="2">The sequence shown here is derived from an EMBL/GenBank/DDBJ whole genome shotgun (WGS) entry which is preliminary data.</text>
</comment>
<protein>
    <submittedName>
        <fullName evidence="2">Uncharacterized protein</fullName>
    </submittedName>
</protein>
<gene>
    <name evidence="2" type="ORF">AVEN_249158_1</name>
</gene>
<dbReference type="AlphaFoldDB" id="A0A4Y2D558"/>